<evidence type="ECO:0000256" key="1">
    <source>
        <dbReference type="ARBA" id="ARBA00001232"/>
    </source>
</evidence>
<evidence type="ECO:0000313" key="11">
    <source>
        <dbReference type="EMBL" id="MEQ2440851.1"/>
    </source>
</evidence>
<keyword evidence="4 10" id="KW-0808">Transferase</keyword>
<dbReference type="GO" id="GO:0043811">
    <property type="term" value="F:phosphate:acyl-[acyl carrier protein] acyltransferase activity"/>
    <property type="evidence" value="ECO:0007669"/>
    <property type="project" value="UniProtKB-EC"/>
</dbReference>
<organism evidence="11 12">
    <name type="scientific">Solibaculum intestinale</name>
    <dbReference type="NCBI Taxonomy" id="3133165"/>
    <lineage>
        <taxon>Bacteria</taxon>
        <taxon>Bacillati</taxon>
        <taxon>Bacillota</taxon>
        <taxon>Clostridia</taxon>
        <taxon>Eubacteriales</taxon>
        <taxon>Oscillospiraceae</taxon>
        <taxon>Solibaculum</taxon>
    </lineage>
</organism>
<comment type="catalytic activity">
    <reaction evidence="1 10">
        <text>a fatty acyl-[ACP] + phosphate = an acyl phosphate + holo-[ACP]</text>
        <dbReference type="Rhea" id="RHEA:42292"/>
        <dbReference type="Rhea" id="RHEA-COMP:9685"/>
        <dbReference type="Rhea" id="RHEA-COMP:14125"/>
        <dbReference type="ChEBI" id="CHEBI:43474"/>
        <dbReference type="ChEBI" id="CHEBI:59918"/>
        <dbReference type="ChEBI" id="CHEBI:64479"/>
        <dbReference type="ChEBI" id="CHEBI:138651"/>
        <dbReference type="EC" id="2.3.1.274"/>
    </reaction>
</comment>
<evidence type="ECO:0000256" key="9">
    <source>
        <dbReference type="ARBA" id="ARBA00046608"/>
    </source>
</evidence>
<dbReference type="Gene3D" id="3.40.718.10">
    <property type="entry name" value="Isopropylmalate Dehydrogenase"/>
    <property type="match status" value="1"/>
</dbReference>
<protein>
    <recommendedName>
        <fullName evidence="8 10">Phosphate acyltransferase</fullName>
        <ecNumber evidence="8 10">2.3.1.274</ecNumber>
    </recommendedName>
    <alternativeName>
        <fullName evidence="10">Acyl-ACP phosphotransacylase</fullName>
    </alternativeName>
    <alternativeName>
        <fullName evidence="10">Acyl-[acyl-carrier-protein]--phosphate acyltransferase</fullName>
    </alternativeName>
    <alternativeName>
        <fullName evidence="10">Phosphate-acyl-ACP acyltransferase</fullName>
    </alternativeName>
</protein>
<keyword evidence="6 10" id="KW-0594">Phospholipid biosynthesis</keyword>
<dbReference type="Pfam" id="PF02504">
    <property type="entry name" value="FA_synthesis"/>
    <property type="match status" value="1"/>
</dbReference>
<evidence type="ECO:0000256" key="7">
    <source>
        <dbReference type="ARBA" id="ARBA00023264"/>
    </source>
</evidence>
<reference evidence="11 12" key="1">
    <citation type="submission" date="2024-03" db="EMBL/GenBank/DDBJ databases">
        <title>Human intestinal bacterial collection.</title>
        <authorList>
            <person name="Pauvert C."/>
            <person name="Hitch T.C.A."/>
            <person name="Clavel T."/>
        </authorList>
    </citation>
    <scope>NUCLEOTIDE SEQUENCE [LARGE SCALE GENOMIC DNA]</scope>
    <source>
        <strain evidence="11 12">CLA-JM-H44</strain>
    </source>
</reference>
<dbReference type="PIRSF" id="PIRSF002465">
    <property type="entry name" value="Phsphlp_syn_PlsX"/>
    <property type="match status" value="1"/>
</dbReference>
<evidence type="ECO:0000256" key="8">
    <source>
        <dbReference type="ARBA" id="ARBA00024069"/>
    </source>
</evidence>
<keyword evidence="12" id="KW-1185">Reference proteome</keyword>
<name>A0ABV1E0L9_9FIRM</name>
<keyword evidence="5 10" id="KW-0443">Lipid metabolism</keyword>
<comment type="function">
    <text evidence="10">Catalyzes the reversible formation of acyl-phosphate (acyl-PO(4)) from acyl-[acyl-carrier-protein] (acyl-ACP). This enzyme utilizes acyl-ACP as fatty acyl donor, but not acyl-CoA.</text>
</comment>
<dbReference type="SUPFAM" id="SSF53659">
    <property type="entry name" value="Isocitrate/Isopropylmalate dehydrogenase-like"/>
    <property type="match status" value="1"/>
</dbReference>
<evidence type="ECO:0000256" key="5">
    <source>
        <dbReference type="ARBA" id="ARBA00023098"/>
    </source>
</evidence>
<dbReference type="NCBIfam" id="TIGR00182">
    <property type="entry name" value="plsX"/>
    <property type="match status" value="1"/>
</dbReference>
<evidence type="ECO:0000256" key="6">
    <source>
        <dbReference type="ARBA" id="ARBA00023209"/>
    </source>
</evidence>
<comment type="subcellular location">
    <subcellularLocation>
        <location evidence="10">Cytoplasm</location>
    </subcellularLocation>
    <text evidence="10">Associated with the membrane possibly through PlsY.</text>
</comment>
<evidence type="ECO:0000256" key="3">
    <source>
        <dbReference type="ARBA" id="ARBA00022516"/>
    </source>
</evidence>
<evidence type="ECO:0000256" key="2">
    <source>
        <dbReference type="ARBA" id="ARBA00022490"/>
    </source>
</evidence>
<dbReference type="HAMAP" id="MF_00019">
    <property type="entry name" value="PlsX"/>
    <property type="match status" value="1"/>
</dbReference>
<keyword evidence="11" id="KW-0012">Acyltransferase</keyword>
<dbReference type="InterPro" id="IPR012281">
    <property type="entry name" value="Phospholipid_synth_PlsX-like"/>
</dbReference>
<gene>
    <name evidence="10 11" type="primary">plsX</name>
    <name evidence="11" type="ORF">WMO26_08450</name>
</gene>
<accession>A0ABV1E0L9</accession>
<comment type="caution">
    <text evidence="11">The sequence shown here is derived from an EMBL/GenBank/DDBJ whole genome shotgun (WGS) entry which is preliminary data.</text>
</comment>
<keyword evidence="7 10" id="KW-1208">Phospholipid metabolism</keyword>
<keyword evidence="3 10" id="KW-0444">Lipid biosynthesis</keyword>
<evidence type="ECO:0000313" key="12">
    <source>
        <dbReference type="Proteomes" id="UP001489509"/>
    </source>
</evidence>
<dbReference type="EMBL" id="JBBMFD010000013">
    <property type="protein sequence ID" value="MEQ2440851.1"/>
    <property type="molecule type" value="Genomic_DNA"/>
</dbReference>
<keyword evidence="2 10" id="KW-0963">Cytoplasm</keyword>
<dbReference type="PANTHER" id="PTHR30100:SF1">
    <property type="entry name" value="PHOSPHATE ACYLTRANSFERASE"/>
    <property type="match status" value="1"/>
</dbReference>
<dbReference type="Proteomes" id="UP001489509">
    <property type="component" value="Unassembled WGS sequence"/>
</dbReference>
<comment type="similarity">
    <text evidence="10">Belongs to the PlsX family.</text>
</comment>
<comment type="pathway">
    <text evidence="10">Lipid metabolism; phospholipid metabolism.</text>
</comment>
<dbReference type="InterPro" id="IPR003664">
    <property type="entry name" value="FA_synthesis"/>
</dbReference>
<evidence type="ECO:0000256" key="10">
    <source>
        <dbReference type="HAMAP-Rule" id="MF_00019"/>
    </source>
</evidence>
<evidence type="ECO:0000256" key="4">
    <source>
        <dbReference type="ARBA" id="ARBA00022679"/>
    </source>
</evidence>
<proteinExistence type="inferred from homology"/>
<dbReference type="PROSITE" id="PS51257">
    <property type="entry name" value="PROKAR_LIPOPROTEIN"/>
    <property type="match status" value="1"/>
</dbReference>
<dbReference type="RefSeq" id="WP_349219591.1">
    <property type="nucleotide sequence ID" value="NZ_JBBMFD010000013.1"/>
</dbReference>
<sequence>MKIIVDAFGGDNAPLEILKGSAAAVAAYGCDILLCGDESVIRKVAADNQISLAGMEIVHAPDVISMEDEPGEVVKTKKNCSMAEGLRRLAAGEGDAFVSAGSTGALLIGSTLLVKRIKGIKRCALAPILPSDSGFYMLIDGGANVECRPEMLEQFGIMGSAYMEKVMGIKAPKVGLANVGTEPTKGGELQHEAFSLLSKAPVNFIGNVEARDFPAGVCDVLVADGFTGNVILKLTEGVAGTLFGNIKGILKANLKGKLAAAMIMPGLKAFKKRMDTDEYGGAPLLGTSKPVFKAHGSSNAYAFQNAIRLACDFAKGNVIGTIEESLQGSK</sequence>
<dbReference type="EC" id="2.3.1.274" evidence="8 10"/>
<comment type="subunit">
    <text evidence="9 10">Homodimer. Probably interacts with PlsY.</text>
</comment>
<dbReference type="PANTHER" id="PTHR30100">
    <property type="entry name" value="FATTY ACID/PHOSPHOLIPID SYNTHESIS PROTEIN PLSX"/>
    <property type="match status" value="1"/>
</dbReference>